<evidence type="ECO:0000313" key="1">
    <source>
        <dbReference type="EMBL" id="NDU42004.1"/>
    </source>
</evidence>
<name>A0A845UDP1_9PROT</name>
<protein>
    <submittedName>
        <fullName evidence="1">Uncharacterized protein</fullName>
    </submittedName>
</protein>
<sequence length="78" mass="8049">MSDIVEPVPMSAEEVVLLAVSEGVEAAEALEALPLLAGAVVASFFAQAAANKTTPAITATRIICDRLGFTNSIFVLLC</sequence>
<accession>A0A845UDP1</accession>
<comment type="caution">
    <text evidence="1">The sequence shown here is derived from an EMBL/GenBank/DDBJ whole genome shotgun (WGS) entry which is preliminary data.</text>
</comment>
<dbReference type="EMBL" id="WNJL01000022">
    <property type="protein sequence ID" value="NDU42004.1"/>
    <property type="molecule type" value="Genomic_DNA"/>
</dbReference>
<gene>
    <name evidence="1" type="ORF">GL267_04885</name>
</gene>
<dbReference type="RefSeq" id="WP_163097084.1">
    <property type="nucleotide sequence ID" value="NZ_CP127523.1"/>
</dbReference>
<dbReference type="AlphaFoldDB" id="A0A845UDP1"/>
<reference evidence="1" key="1">
    <citation type="submission" date="2019-11" db="EMBL/GenBank/DDBJ databases">
        <title>Acidithiobacillus ferrianus sp. nov.: a facultatively anaerobic and extremely acidophilic chemolithoautotroph.</title>
        <authorList>
            <person name="Norris P.R."/>
            <person name="Falagan C."/>
            <person name="Moya-Beltran A."/>
            <person name="Castro M."/>
            <person name="Quatrini R."/>
            <person name="Johnson D.B."/>
        </authorList>
    </citation>
    <scope>NUCLEOTIDE SEQUENCE [LARGE SCALE GENOMIC DNA]</scope>
    <source>
        <strain evidence="1">MG</strain>
    </source>
</reference>
<organism evidence="1">
    <name type="scientific">Acidithiobacillus ferrianus</name>
    <dbReference type="NCBI Taxonomy" id="2678518"/>
    <lineage>
        <taxon>Bacteria</taxon>
        <taxon>Pseudomonadati</taxon>
        <taxon>Pseudomonadota</taxon>
        <taxon>Acidithiobacillia</taxon>
        <taxon>Acidithiobacillales</taxon>
        <taxon>Acidithiobacillaceae</taxon>
        <taxon>Acidithiobacillus</taxon>
    </lineage>
</organism>
<proteinExistence type="predicted"/>